<keyword evidence="3" id="KW-1185">Reference proteome</keyword>
<comment type="caution">
    <text evidence="2">The sequence shown here is derived from an EMBL/GenBank/DDBJ whole genome shotgun (WGS) entry which is preliminary data.</text>
</comment>
<sequence length="358" mass="39589">MSQPHRFPFKDDAAVQALRDDYERDGFVIVDGIFASPDEMESLKAAAADVVKLTRDGEWPHRRVVGKQFPPFDEVTQDYWGVQHLMSPSLPHSALFTAFYGSRVLEVSSALLAVPVQSMQLELFNLLINPTHHAFALGWHRDDIKPSISTEEEERILVADQARAGAAKDGGGIQWNAALYDDACLFVVPGTHRRVRTEQERIANATPPPAPTPIPQGKELGAVEREALDGNWEVDPPTTRRVVLKAGQSAFYSQRVLHRASYLPNQTRATLHGCYGESSGDTEVSINGPASATASSQAVSETSVGEQRARNVLQHGVEWMKDPAFGASLPDKLRPMWENLLRMERQWAGKNLGFSLDN</sequence>
<dbReference type="Gene3D" id="2.60.120.620">
    <property type="entry name" value="q2cbj1_9rhob like domain"/>
    <property type="match status" value="1"/>
</dbReference>
<protein>
    <submittedName>
        <fullName evidence="2">Uncharacterized protein</fullName>
    </submittedName>
</protein>
<accession>A0A177T5I1</accession>
<dbReference type="PANTHER" id="PTHR40470">
    <property type="entry name" value="PHYTANOYL-COA DIOXYGENASE FAMILY PROTEIN (AFU_ORTHOLOGUE AFUA_2G15850)"/>
    <property type="match status" value="1"/>
</dbReference>
<evidence type="ECO:0000256" key="1">
    <source>
        <dbReference type="SAM" id="MobiDB-lite"/>
    </source>
</evidence>
<dbReference type="PANTHER" id="PTHR40470:SF1">
    <property type="entry name" value="PHYTANOYL-COA DIOXYGENASE FAMILY PROTEIN (AFU_ORTHOLOGUE AFUA_2G15850)"/>
    <property type="match status" value="1"/>
</dbReference>
<feature type="compositionally biased region" description="Polar residues" evidence="1">
    <location>
        <begin position="279"/>
        <end position="305"/>
    </location>
</feature>
<evidence type="ECO:0000313" key="2">
    <source>
        <dbReference type="EMBL" id="KAE8244733.1"/>
    </source>
</evidence>
<dbReference type="EMBL" id="LWDF02000587">
    <property type="protein sequence ID" value="KAE8244733.1"/>
    <property type="molecule type" value="Genomic_DNA"/>
</dbReference>
<evidence type="ECO:0000313" key="3">
    <source>
        <dbReference type="Proteomes" id="UP000077521"/>
    </source>
</evidence>
<dbReference type="AlphaFoldDB" id="A0A177T5I1"/>
<dbReference type="SUPFAM" id="SSF51197">
    <property type="entry name" value="Clavaminate synthase-like"/>
    <property type="match status" value="1"/>
</dbReference>
<organism evidence="2 3">
    <name type="scientific">Tilletia indica</name>
    <dbReference type="NCBI Taxonomy" id="43049"/>
    <lineage>
        <taxon>Eukaryota</taxon>
        <taxon>Fungi</taxon>
        <taxon>Dikarya</taxon>
        <taxon>Basidiomycota</taxon>
        <taxon>Ustilaginomycotina</taxon>
        <taxon>Exobasidiomycetes</taxon>
        <taxon>Tilletiales</taxon>
        <taxon>Tilletiaceae</taxon>
        <taxon>Tilletia</taxon>
    </lineage>
</organism>
<dbReference type="Pfam" id="PF05721">
    <property type="entry name" value="PhyH"/>
    <property type="match status" value="1"/>
</dbReference>
<gene>
    <name evidence="2" type="ORF">A4X13_0g6316</name>
</gene>
<dbReference type="Proteomes" id="UP000077521">
    <property type="component" value="Unassembled WGS sequence"/>
</dbReference>
<feature type="region of interest" description="Disordered" evidence="1">
    <location>
        <begin position="278"/>
        <end position="306"/>
    </location>
</feature>
<proteinExistence type="predicted"/>
<dbReference type="InterPro" id="IPR008775">
    <property type="entry name" value="Phytyl_CoA_dOase-like"/>
</dbReference>
<reference evidence="2" key="1">
    <citation type="submission" date="2016-04" db="EMBL/GenBank/DDBJ databases">
        <authorList>
            <person name="Nguyen H.D."/>
            <person name="Samba Siva P."/>
            <person name="Cullis J."/>
            <person name="Levesque C.A."/>
            <person name="Hambleton S."/>
        </authorList>
    </citation>
    <scope>NUCLEOTIDE SEQUENCE</scope>
    <source>
        <strain evidence="2">DAOMC 236416</strain>
    </source>
</reference>
<name>A0A177T5I1_9BASI</name>
<reference evidence="2" key="2">
    <citation type="journal article" date="2019" name="IMA Fungus">
        <title>Genome sequencing and comparison of five Tilletia species to identify candidate genes for the detection of regulated species infecting wheat.</title>
        <authorList>
            <person name="Nguyen H.D.T."/>
            <person name="Sultana T."/>
            <person name="Kesanakurti P."/>
            <person name="Hambleton S."/>
        </authorList>
    </citation>
    <scope>NUCLEOTIDE SEQUENCE</scope>
    <source>
        <strain evidence="2">DAOMC 236416</strain>
    </source>
</reference>